<accession>A0A1C2DV92</accession>
<feature type="transmembrane region" description="Helical" evidence="1">
    <location>
        <begin position="162"/>
        <end position="181"/>
    </location>
</feature>
<feature type="transmembrane region" description="Helical" evidence="1">
    <location>
        <begin position="48"/>
        <end position="67"/>
    </location>
</feature>
<dbReference type="InterPro" id="IPR032816">
    <property type="entry name" value="VTT_dom"/>
</dbReference>
<dbReference type="OrthoDB" id="948134at2"/>
<dbReference type="Proteomes" id="UP000095143">
    <property type="component" value="Unassembled WGS sequence"/>
</dbReference>
<feature type="transmembrane region" description="Helical" evidence="1">
    <location>
        <begin position="14"/>
        <end position="36"/>
    </location>
</feature>
<gene>
    <name evidence="3" type="ORF">BBI10_16260</name>
</gene>
<dbReference type="PANTHER" id="PTHR42709">
    <property type="entry name" value="ALKALINE PHOSPHATASE LIKE PROTEIN"/>
    <property type="match status" value="1"/>
</dbReference>
<evidence type="ECO:0000259" key="2">
    <source>
        <dbReference type="Pfam" id="PF09335"/>
    </source>
</evidence>
<keyword evidence="1" id="KW-0812">Transmembrane</keyword>
<reference evidence="3 4" key="1">
    <citation type="submission" date="2016-08" db="EMBL/GenBank/DDBJ databases">
        <title>Whole genome sequence of Pseudomonas graminis strain UASWS1507, a potential biological control agent for agriculture.</title>
        <authorList>
            <person name="Crovadore J."/>
            <person name="Calmin G."/>
            <person name="Chablais R."/>
            <person name="Cochard B."/>
            <person name="Lefort F."/>
        </authorList>
    </citation>
    <scope>NUCLEOTIDE SEQUENCE [LARGE SCALE GENOMIC DNA]</scope>
    <source>
        <strain evidence="3 4">UASWS1507</strain>
    </source>
</reference>
<proteinExistence type="predicted"/>
<dbReference type="EMBL" id="MDEN01000064">
    <property type="protein sequence ID" value="OCX18563.1"/>
    <property type="molecule type" value="Genomic_DNA"/>
</dbReference>
<evidence type="ECO:0000313" key="4">
    <source>
        <dbReference type="Proteomes" id="UP000095143"/>
    </source>
</evidence>
<feature type="transmembrane region" description="Helical" evidence="1">
    <location>
        <begin position="98"/>
        <end position="117"/>
    </location>
</feature>
<protein>
    <recommendedName>
        <fullName evidence="2">VTT domain-containing protein</fullName>
    </recommendedName>
</protein>
<keyword evidence="1" id="KW-0472">Membrane</keyword>
<dbReference type="GO" id="GO:0005886">
    <property type="term" value="C:plasma membrane"/>
    <property type="evidence" value="ECO:0007669"/>
    <property type="project" value="TreeGrafter"/>
</dbReference>
<keyword evidence="1" id="KW-1133">Transmembrane helix</keyword>
<dbReference type="Pfam" id="PF09335">
    <property type="entry name" value="VTT_dom"/>
    <property type="match status" value="1"/>
</dbReference>
<comment type="caution">
    <text evidence="3">The sequence shown here is derived from an EMBL/GenBank/DDBJ whole genome shotgun (WGS) entry which is preliminary data.</text>
</comment>
<feature type="domain" description="VTT" evidence="2">
    <location>
        <begin position="27"/>
        <end position="147"/>
    </location>
</feature>
<name>A0A1C2DV92_9PSED</name>
<evidence type="ECO:0000313" key="3">
    <source>
        <dbReference type="EMBL" id="OCX18563.1"/>
    </source>
</evidence>
<dbReference type="PANTHER" id="PTHR42709:SF2">
    <property type="entry name" value="INNER MEMBRANE PROTEIN YOHD"/>
    <property type="match status" value="1"/>
</dbReference>
<dbReference type="AlphaFoldDB" id="A0A1C2DV92"/>
<sequence>MFEHIDFNYLLSNYGYWAVFIGCLLEGETILILGGLAAHQHVLQWQQVLIYATLGGMLGDQILFWTGRYFGPRLLPRLHRQQATIDRVSDLIKRYPTASIFSVRFLYGMRLIGPLVIGASRLSPIRFAIINLIGAAVWASLFLAAGYWAGGFLENMLGNLKPYKMPIFLGVVVVGAAVALYRHRRAKTRPARQAAKQAKDVPPSSAG</sequence>
<dbReference type="RefSeq" id="WP_065990051.1">
    <property type="nucleotide sequence ID" value="NZ_MDEN01000064.1"/>
</dbReference>
<evidence type="ECO:0000256" key="1">
    <source>
        <dbReference type="SAM" id="Phobius"/>
    </source>
</evidence>
<organism evidence="3 4">
    <name type="scientific">Pseudomonas graminis</name>
    <dbReference type="NCBI Taxonomy" id="158627"/>
    <lineage>
        <taxon>Bacteria</taxon>
        <taxon>Pseudomonadati</taxon>
        <taxon>Pseudomonadota</taxon>
        <taxon>Gammaproteobacteria</taxon>
        <taxon>Pseudomonadales</taxon>
        <taxon>Pseudomonadaceae</taxon>
        <taxon>Pseudomonas</taxon>
    </lineage>
</organism>
<feature type="transmembrane region" description="Helical" evidence="1">
    <location>
        <begin position="129"/>
        <end position="150"/>
    </location>
</feature>
<dbReference type="InterPro" id="IPR051311">
    <property type="entry name" value="DedA_domain"/>
</dbReference>